<reference evidence="9 10" key="1">
    <citation type="journal article" date="2016" name="Proc. Natl. Acad. Sci. U.S.A.">
        <title>Lipid metabolic changes in an early divergent fungus govern the establishment of a mutualistic symbiosis with endobacteria.</title>
        <authorList>
            <person name="Lastovetsky O.A."/>
            <person name="Gaspar M.L."/>
            <person name="Mondo S.J."/>
            <person name="LaButti K.M."/>
            <person name="Sandor L."/>
            <person name="Grigoriev I.V."/>
            <person name="Henry S.A."/>
            <person name="Pawlowska T.E."/>
        </authorList>
    </citation>
    <scope>NUCLEOTIDE SEQUENCE [LARGE SCALE GENOMIC DNA]</scope>
    <source>
        <strain evidence="9 10">ATCC 11559</strain>
    </source>
</reference>
<keyword evidence="4 6" id="KW-0067">ATP-binding</keyword>
<dbReference type="Gene3D" id="3.30.200.20">
    <property type="entry name" value="Phosphorylase Kinase, domain 1"/>
    <property type="match status" value="1"/>
</dbReference>
<evidence type="ECO:0000256" key="5">
    <source>
        <dbReference type="ARBA" id="ARBA00037982"/>
    </source>
</evidence>
<evidence type="ECO:0000313" key="9">
    <source>
        <dbReference type="EMBL" id="ORE15732.1"/>
    </source>
</evidence>
<dbReference type="PANTHER" id="PTHR11042">
    <property type="entry name" value="EUKARYOTIC TRANSLATION INITIATION FACTOR 2-ALPHA KINASE EIF2-ALPHA KINASE -RELATED"/>
    <property type="match status" value="1"/>
</dbReference>
<dbReference type="Pfam" id="PF00069">
    <property type="entry name" value="Pkinase"/>
    <property type="match status" value="1"/>
</dbReference>
<evidence type="ECO:0000256" key="7">
    <source>
        <dbReference type="SAM" id="MobiDB-lite"/>
    </source>
</evidence>
<dbReference type="PROSITE" id="PS00107">
    <property type="entry name" value="PROTEIN_KINASE_ATP"/>
    <property type="match status" value="1"/>
</dbReference>
<feature type="domain" description="Protein kinase" evidence="8">
    <location>
        <begin position="215"/>
        <end position="467"/>
    </location>
</feature>
<dbReference type="GO" id="GO:0005634">
    <property type="term" value="C:nucleus"/>
    <property type="evidence" value="ECO:0007669"/>
    <property type="project" value="TreeGrafter"/>
</dbReference>
<evidence type="ECO:0000256" key="3">
    <source>
        <dbReference type="ARBA" id="ARBA00022777"/>
    </source>
</evidence>
<dbReference type="PROSITE" id="PS00108">
    <property type="entry name" value="PROTEIN_KINASE_ST"/>
    <property type="match status" value="1"/>
</dbReference>
<name>A0A0A1NIC5_RHIZD</name>
<dbReference type="OMA" id="MSEMIEW"/>
<keyword evidence="2 6" id="KW-0547">Nucleotide-binding</keyword>
<feature type="binding site" evidence="6">
    <location>
        <position position="245"/>
    </location>
    <ligand>
        <name>ATP</name>
        <dbReference type="ChEBI" id="CHEBI:30616"/>
    </ligand>
</feature>
<comment type="similarity">
    <text evidence="5">Belongs to the protein kinase superfamily. Ser/Thr protein kinase family. GCN2 subfamily.</text>
</comment>
<dbReference type="Proteomes" id="UP000242381">
    <property type="component" value="Unassembled WGS sequence"/>
</dbReference>
<proteinExistence type="inferred from homology"/>
<dbReference type="VEuPathDB" id="FungiDB:BCV72DRAFT_287709"/>
<accession>A0A0A1NIC5</accession>
<dbReference type="GO" id="GO:0005524">
    <property type="term" value="F:ATP binding"/>
    <property type="evidence" value="ECO:0007669"/>
    <property type="project" value="UniProtKB-UniRule"/>
</dbReference>
<keyword evidence="1" id="KW-0808">Transferase</keyword>
<evidence type="ECO:0000256" key="2">
    <source>
        <dbReference type="ARBA" id="ARBA00022741"/>
    </source>
</evidence>
<dbReference type="InterPro" id="IPR017441">
    <property type="entry name" value="Protein_kinase_ATP_BS"/>
</dbReference>
<evidence type="ECO:0000256" key="1">
    <source>
        <dbReference type="ARBA" id="ARBA00022679"/>
    </source>
</evidence>
<evidence type="ECO:0000256" key="4">
    <source>
        <dbReference type="ARBA" id="ARBA00022840"/>
    </source>
</evidence>
<dbReference type="InterPro" id="IPR000719">
    <property type="entry name" value="Prot_kinase_dom"/>
</dbReference>
<dbReference type="PROSITE" id="PS50011">
    <property type="entry name" value="PROTEIN_KINASE_DOM"/>
    <property type="match status" value="1"/>
</dbReference>
<sequence>MSQPTAASLAFQEERKRELSPTPTTETSKRARHKLKSILSDSSDEDHAPLISLEAYNNIDDDEEDEEYIDDHTYSISGRPARRSLLSDLLSSLHQDDSFTKRRRSLNSSALGILSNNAHDDDDEDEKTTLPITRSSLRPPADEVDAFFTSSNTDYGRMRQQHHYSQTDTPAFITHRPHFITLTFFQEFGPHSRTIPLDSQKEEDPLHITYFDREYSKGHKLGSGEHSEVYYTRRLSTGDVSAIKKSKSPFTGWEDRWLQLIEVENLYKVRFSERCLGIKSAWEENGHLYIETELCACGTLQDYFDYKDRKILEDTIWGIFYEILIGINDIHEANVAHLDLKPSNILIDNNGSIKIADFGISIQTPAEMRWVKGEGDRKYMAPELLREDFDKPADIYSLGMLLLELATGLELPEKGEPWELIRFGDLTHQEEELSKLTPELSNMIRCLLNRDPIIRPTAKELLASPEFVKVRKSTEGPLLSYVQELEKLEAEAPKTHEHQDIFSTPESRIMENPYPSPL</sequence>
<dbReference type="GO" id="GO:0005737">
    <property type="term" value="C:cytoplasm"/>
    <property type="evidence" value="ECO:0007669"/>
    <property type="project" value="TreeGrafter"/>
</dbReference>
<dbReference type="EMBL" id="KV921411">
    <property type="protein sequence ID" value="ORE15732.1"/>
    <property type="molecule type" value="Genomic_DNA"/>
</dbReference>
<feature type="region of interest" description="Disordered" evidence="7">
    <location>
        <begin position="490"/>
        <end position="518"/>
    </location>
</feature>
<evidence type="ECO:0000259" key="8">
    <source>
        <dbReference type="PROSITE" id="PS50011"/>
    </source>
</evidence>
<dbReference type="InterPro" id="IPR050339">
    <property type="entry name" value="CC_SR_Kinase"/>
</dbReference>
<dbReference type="InterPro" id="IPR011009">
    <property type="entry name" value="Kinase-like_dom_sf"/>
</dbReference>
<protein>
    <submittedName>
        <fullName evidence="9">Kinase-like protein</fullName>
    </submittedName>
</protein>
<dbReference type="PANTHER" id="PTHR11042:SF189">
    <property type="entry name" value="PROTEIN KINASE DOMAIN-CONTAINING PROTEIN"/>
    <property type="match status" value="1"/>
</dbReference>
<keyword evidence="3 9" id="KW-0418">Kinase</keyword>
<evidence type="ECO:0000256" key="6">
    <source>
        <dbReference type="PROSITE-ProRule" id="PRU10141"/>
    </source>
</evidence>
<feature type="region of interest" description="Disordered" evidence="7">
    <location>
        <begin position="1"/>
        <end position="47"/>
    </location>
</feature>
<organism evidence="9 10">
    <name type="scientific">Rhizopus microsporus</name>
    <dbReference type="NCBI Taxonomy" id="58291"/>
    <lineage>
        <taxon>Eukaryota</taxon>
        <taxon>Fungi</taxon>
        <taxon>Fungi incertae sedis</taxon>
        <taxon>Mucoromycota</taxon>
        <taxon>Mucoromycotina</taxon>
        <taxon>Mucoromycetes</taxon>
        <taxon>Mucorales</taxon>
        <taxon>Mucorineae</taxon>
        <taxon>Rhizopodaceae</taxon>
        <taxon>Rhizopus</taxon>
    </lineage>
</organism>
<dbReference type="SUPFAM" id="SSF56112">
    <property type="entry name" value="Protein kinase-like (PK-like)"/>
    <property type="match status" value="1"/>
</dbReference>
<feature type="compositionally biased region" description="Basic and acidic residues" evidence="7">
    <location>
        <begin position="490"/>
        <end position="500"/>
    </location>
</feature>
<dbReference type="GO" id="GO:0004672">
    <property type="term" value="F:protein kinase activity"/>
    <property type="evidence" value="ECO:0007669"/>
    <property type="project" value="InterPro"/>
</dbReference>
<dbReference type="AlphaFoldDB" id="A0A0A1NIC5"/>
<gene>
    <name evidence="9" type="ORF">BCV71DRAFT_202849</name>
</gene>
<dbReference type="Gene3D" id="1.10.510.10">
    <property type="entry name" value="Transferase(Phosphotransferase) domain 1"/>
    <property type="match status" value="1"/>
</dbReference>
<dbReference type="InterPro" id="IPR008271">
    <property type="entry name" value="Ser/Thr_kinase_AS"/>
</dbReference>
<dbReference type="SMART" id="SM00220">
    <property type="entry name" value="S_TKc"/>
    <property type="match status" value="1"/>
</dbReference>
<evidence type="ECO:0000313" key="10">
    <source>
        <dbReference type="Proteomes" id="UP000242381"/>
    </source>
</evidence>